<reference evidence="1" key="1">
    <citation type="submission" date="2021-06" db="EMBL/GenBank/DDBJ databases">
        <authorList>
            <person name="Kallberg Y."/>
            <person name="Tangrot J."/>
            <person name="Rosling A."/>
        </authorList>
    </citation>
    <scope>NUCLEOTIDE SEQUENCE</scope>
    <source>
        <strain evidence="1">MA453B</strain>
    </source>
</reference>
<accession>A0A9N8W998</accession>
<dbReference type="OrthoDB" id="10603456at2759"/>
<evidence type="ECO:0000313" key="1">
    <source>
        <dbReference type="EMBL" id="CAG8476668.1"/>
    </source>
</evidence>
<proteinExistence type="predicted"/>
<gene>
    <name evidence="1" type="ORF">DERYTH_LOCUS1721</name>
</gene>
<dbReference type="Proteomes" id="UP000789405">
    <property type="component" value="Unassembled WGS sequence"/>
</dbReference>
<dbReference type="EMBL" id="CAJVPY010000497">
    <property type="protein sequence ID" value="CAG8476668.1"/>
    <property type="molecule type" value="Genomic_DNA"/>
</dbReference>
<dbReference type="AlphaFoldDB" id="A0A9N8W998"/>
<sequence>QSDYSSSALSSSAAPVSAKIDWNVAINEWEELLIDEKFEEEQDDLDIANIDFLDSETHPAENQAAKWKLHDLFLPNLPFPFE</sequence>
<evidence type="ECO:0000313" key="2">
    <source>
        <dbReference type="Proteomes" id="UP000789405"/>
    </source>
</evidence>
<feature type="non-terminal residue" evidence="1">
    <location>
        <position position="1"/>
    </location>
</feature>
<name>A0A9N8W998_9GLOM</name>
<comment type="caution">
    <text evidence="1">The sequence shown here is derived from an EMBL/GenBank/DDBJ whole genome shotgun (WGS) entry which is preliminary data.</text>
</comment>
<keyword evidence="2" id="KW-1185">Reference proteome</keyword>
<organism evidence="1 2">
    <name type="scientific">Dentiscutata erythropus</name>
    <dbReference type="NCBI Taxonomy" id="1348616"/>
    <lineage>
        <taxon>Eukaryota</taxon>
        <taxon>Fungi</taxon>
        <taxon>Fungi incertae sedis</taxon>
        <taxon>Mucoromycota</taxon>
        <taxon>Glomeromycotina</taxon>
        <taxon>Glomeromycetes</taxon>
        <taxon>Diversisporales</taxon>
        <taxon>Gigasporaceae</taxon>
        <taxon>Dentiscutata</taxon>
    </lineage>
</organism>
<protein>
    <submittedName>
        <fullName evidence="1">23079_t:CDS:1</fullName>
    </submittedName>
</protein>